<evidence type="ECO:0000256" key="1">
    <source>
        <dbReference type="ARBA" id="ARBA00009981"/>
    </source>
</evidence>
<keyword evidence="4" id="KW-1185">Reference proteome</keyword>
<sequence>MERTVKVQEAKTRLSAILADVERGEEVVIARGDVPVARLVPIQEPSERELGFVPYRVPDSFSEPLPDDELATWEA</sequence>
<dbReference type="PANTHER" id="PTHR35377">
    <property type="entry name" value="ANTITOXIN VAPB49-RELATED-RELATED"/>
    <property type="match status" value="1"/>
</dbReference>
<comment type="caution">
    <text evidence="3">The sequence shown here is derived from an EMBL/GenBank/DDBJ whole genome shotgun (WGS) entry which is preliminary data.</text>
</comment>
<gene>
    <name evidence="3" type="ORF">GCM10017786_00300</name>
</gene>
<dbReference type="Proteomes" id="UP000605897">
    <property type="component" value="Unassembled WGS sequence"/>
</dbReference>
<comment type="function">
    <text evidence="2">Antitoxin component of a type II toxin-antitoxin (TA) system.</text>
</comment>
<dbReference type="Pfam" id="PF02604">
    <property type="entry name" value="PhdYeFM_antitox"/>
    <property type="match status" value="1"/>
</dbReference>
<name>A0ABQ3IAD8_9PSEU</name>
<evidence type="ECO:0000313" key="4">
    <source>
        <dbReference type="Proteomes" id="UP000605897"/>
    </source>
</evidence>
<dbReference type="InterPro" id="IPR036165">
    <property type="entry name" value="YefM-like_sf"/>
</dbReference>
<accession>A0ABQ3IAD8</accession>
<evidence type="ECO:0000256" key="2">
    <source>
        <dbReference type="RuleBase" id="RU362080"/>
    </source>
</evidence>
<protein>
    <recommendedName>
        <fullName evidence="2">Antitoxin</fullName>
    </recommendedName>
</protein>
<dbReference type="RefSeq" id="WP_191242430.1">
    <property type="nucleotide sequence ID" value="NZ_BNAU01000001.1"/>
</dbReference>
<dbReference type="InterPro" id="IPR006442">
    <property type="entry name" value="Antitoxin_Phd/YefM"/>
</dbReference>
<dbReference type="Gene3D" id="3.40.1620.10">
    <property type="entry name" value="YefM-like domain"/>
    <property type="match status" value="1"/>
</dbReference>
<comment type="similarity">
    <text evidence="1 2">Belongs to the phD/YefM antitoxin family.</text>
</comment>
<dbReference type="InterPro" id="IPR051416">
    <property type="entry name" value="phD-YefM_TA_antitoxins"/>
</dbReference>
<evidence type="ECO:0000313" key="3">
    <source>
        <dbReference type="EMBL" id="GHE75542.1"/>
    </source>
</evidence>
<dbReference type="SUPFAM" id="SSF143120">
    <property type="entry name" value="YefM-like"/>
    <property type="match status" value="1"/>
</dbReference>
<organism evidence="3 4">
    <name type="scientific">Amycolatopsis deserti</name>
    <dbReference type="NCBI Taxonomy" id="185696"/>
    <lineage>
        <taxon>Bacteria</taxon>
        <taxon>Bacillati</taxon>
        <taxon>Actinomycetota</taxon>
        <taxon>Actinomycetes</taxon>
        <taxon>Pseudonocardiales</taxon>
        <taxon>Pseudonocardiaceae</taxon>
        <taxon>Amycolatopsis</taxon>
    </lineage>
</organism>
<dbReference type="NCBIfam" id="TIGR01552">
    <property type="entry name" value="phd_fam"/>
    <property type="match status" value="1"/>
</dbReference>
<dbReference type="EMBL" id="BNAU01000001">
    <property type="protein sequence ID" value="GHE75542.1"/>
    <property type="molecule type" value="Genomic_DNA"/>
</dbReference>
<reference evidence="4" key="1">
    <citation type="journal article" date="2019" name="Int. J. Syst. Evol. Microbiol.">
        <title>The Global Catalogue of Microorganisms (GCM) 10K type strain sequencing project: providing services to taxonomists for standard genome sequencing and annotation.</title>
        <authorList>
            <consortium name="The Broad Institute Genomics Platform"/>
            <consortium name="The Broad Institute Genome Sequencing Center for Infectious Disease"/>
            <person name="Wu L."/>
            <person name="Ma J."/>
        </authorList>
    </citation>
    <scope>NUCLEOTIDE SEQUENCE [LARGE SCALE GENOMIC DNA]</scope>
    <source>
        <strain evidence="4">CGMCC 4.7677</strain>
    </source>
</reference>
<proteinExistence type="inferred from homology"/>